<evidence type="ECO:0000259" key="11">
    <source>
        <dbReference type="Pfam" id="PF00306"/>
    </source>
</evidence>
<comment type="similarity">
    <text evidence="2">Belongs to the ATPase alpha/beta chains family.</text>
</comment>
<dbReference type="CDD" id="cd18113">
    <property type="entry name" value="ATP-synt_F1_alpha_C"/>
    <property type="match status" value="1"/>
</dbReference>
<dbReference type="InterPro" id="IPR005294">
    <property type="entry name" value="ATP_synth_F1_asu"/>
</dbReference>
<evidence type="ECO:0000256" key="3">
    <source>
        <dbReference type="ARBA" id="ARBA00022448"/>
    </source>
</evidence>
<dbReference type="PANTHER" id="PTHR48082:SF2">
    <property type="entry name" value="ATP SYNTHASE SUBUNIT ALPHA, MITOCHONDRIAL"/>
    <property type="match status" value="1"/>
</dbReference>
<dbReference type="InterPro" id="IPR020003">
    <property type="entry name" value="ATPase_a/bsu_AS"/>
</dbReference>
<evidence type="ECO:0000256" key="7">
    <source>
        <dbReference type="ARBA" id="ARBA00023136"/>
    </source>
</evidence>
<dbReference type="Pfam" id="PF02874">
    <property type="entry name" value="ATP-synt_ab_N"/>
    <property type="match status" value="1"/>
</dbReference>
<keyword evidence="5" id="KW-0067">ATP-binding</keyword>
<feature type="domain" description="ATPase F1/V1/A1 complex alpha/beta subunit N-terminal" evidence="12">
    <location>
        <begin position="30"/>
        <end position="94"/>
    </location>
</feature>
<dbReference type="SUPFAM" id="SSF47917">
    <property type="entry name" value="C-terminal domain of alpha and beta subunits of F1 ATP synthase"/>
    <property type="match status" value="1"/>
</dbReference>
<keyword evidence="13" id="KW-0378">Hydrolase</keyword>
<dbReference type="PANTHER" id="PTHR48082">
    <property type="entry name" value="ATP SYNTHASE SUBUNIT ALPHA, MITOCHONDRIAL"/>
    <property type="match status" value="1"/>
</dbReference>
<dbReference type="GO" id="GO:0043531">
    <property type="term" value="F:ADP binding"/>
    <property type="evidence" value="ECO:0007669"/>
    <property type="project" value="TreeGrafter"/>
</dbReference>
<dbReference type="GO" id="GO:0046933">
    <property type="term" value="F:proton-transporting ATP synthase activity, rotational mechanism"/>
    <property type="evidence" value="ECO:0007669"/>
    <property type="project" value="InterPro"/>
</dbReference>
<dbReference type="InterPro" id="IPR023366">
    <property type="entry name" value="ATP_synth_asu-like_sf"/>
</dbReference>
<dbReference type="InterPro" id="IPR027417">
    <property type="entry name" value="P-loop_NTPase"/>
</dbReference>
<dbReference type="GO" id="GO:0016787">
    <property type="term" value="F:hydrolase activity"/>
    <property type="evidence" value="ECO:0007669"/>
    <property type="project" value="UniProtKB-KW"/>
</dbReference>
<dbReference type="InterPro" id="IPR033732">
    <property type="entry name" value="ATP_synth_F1_a_nt-bd_dom"/>
</dbReference>
<dbReference type="GO" id="GO:0005524">
    <property type="term" value="F:ATP binding"/>
    <property type="evidence" value="ECO:0007669"/>
    <property type="project" value="UniProtKB-KW"/>
</dbReference>
<dbReference type="FunFam" id="3.40.50.300:FF:000002">
    <property type="entry name" value="ATP synthase subunit alpha"/>
    <property type="match status" value="1"/>
</dbReference>
<dbReference type="Gene3D" id="1.20.150.20">
    <property type="entry name" value="ATP synthase alpha/beta chain, C-terminal domain"/>
    <property type="match status" value="1"/>
</dbReference>
<keyword evidence="8" id="KW-0139">CF(1)</keyword>
<dbReference type="EMBL" id="UOGH01000153">
    <property type="protein sequence ID" value="VAX30144.1"/>
    <property type="molecule type" value="Genomic_DNA"/>
</dbReference>
<evidence type="ECO:0000259" key="12">
    <source>
        <dbReference type="Pfam" id="PF02874"/>
    </source>
</evidence>
<dbReference type="GO" id="GO:0045259">
    <property type="term" value="C:proton-transporting ATP synthase complex"/>
    <property type="evidence" value="ECO:0007669"/>
    <property type="project" value="UniProtKB-KW"/>
</dbReference>
<dbReference type="InterPro" id="IPR038376">
    <property type="entry name" value="ATP_synth_asu_C_sf"/>
</dbReference>
<dbReference type="InterPro" id="IPR000793">
    <property type="entry name" value="ATP_synth_asu_C"/>
</dbReference>
<dbReference type="InterPro" id="IPR000194">
    <property type="entry name" value="ATPase_F1/V1/A1_a/bsu_nucl-bd"/>
</dbReference>
<evidence type="ECO:0000256" key="4">
    <source>
        <dbReference type="ARBA" id="ARBA00022741"/>
    </source>
</evidence>
<dbReference type="Gene3D" id="2.40.30.20">
    <property type="match status" value="1"/>
</dbReference>
<dbReference type="SUPFAM" id="SSF50615">
    <property type="entry name" value="N-terminal domain of alpha and beta subunits of F1 ATP synthase"/>
    <property type="match status" value="1"/>
</dbReference>
<evidence type="ECO:0000256" key="1">
    <source>
        <dbReference type="ARBA" id="ARBA00004370"/>
    </source>
</evidence>
<sequence>MEETLSIKELLESIEKQVRKLRFDVRIAQEGVVVDVGDGVARVEGLPDAGYYELLGFEEDIHGIVFGMDRRFIDVVILGDYSLVRAGSKVGLTGRVASLPVGEELLGRVIDPLGSPLDDLGEIEERLHYPIEREALPIIERDFVREPLYTGIKIIDSMLPIGRGQRELIIGDSGTGKTSIALDAVVNQKGGGVICIYVAIGQKKAQIARVIEDLQRHDSMKYTVVVAADADTSPAMRFLAPYSGCAVAEFFMDSGRDTLVVYDDLTKHANAYRGLSLLLRRTPGREAFPGDVFYIHSRLLERAARRHDSIGGGSITALPIAETYAGRISGYISTNLISITDGQIVLDRGLFNKGVLPPIDVRRSVSRIGGKTQVAAMRKVAEKLKLDYAQFLEVEIFTRFGARVEEKTAKLIRRGQRLREVLKQPRYSSLSLFEQVISFFILNEGYLDDIAVEKVHGYILELLKEIRKEGGRLIEDIQTSGDLTESHQIKLRSLIEKALARVH</sequence>
<protein>
    <submittedName>
        <fullName evidence="13">ATP synthase alpha chain</fullName>
        <ecNumber evidence="13">3.6.3.14</ecNumber>
    </submittedName>
</protein>
<reference evidence="13" key="1">
    <citation type="submission" date="2018-06" db="EMBL/GenBank/DDBJ databases">
        <authorList>
            <person name="Zhirakovskaya E."/>
        </authorList>
    </citation>
    <scope>NUCLEOTIDE SEQUENCE</scope>
</reference>
<dbReference type="AlphaFoldDB" id="A0A3B1D1S4"/>
<proteinExistence type="inferred from homology"/>
<gene>
    <name evidence="13" type="ORF">MNBD_NITROSPIRAE02-1511</name>
</gene>
<keyword evidence="4" id="KW-0547">Nucleotide-binding</keyword>
<dbReference type="Pfam" id="PF00306">
    <property type="entry name" value="ATP-synt_ab_C"/>
    <property type="match status" value="1"/>
</dbReference>
<evidence type="ECO:0000256" key="5">
    <source>
        <dbReference type="ARBA" id="ARBA00022840"/>
    </source>
</evidence>
<evidence type="ECO:0000256" key="6">
    <source>
        <dbReference type="ARBA" id="ARBA00023065"/>
    </source>
</evidence>
<evidence type="ECO:0000256" key="2">
    <source>
        <dbReference type="ARBA" id="ARBA00008936"/>
    </source>
</evidence>
<name>A0A3B1D1S4_9ZZZZ</name>
<dbReference type="CDD" id="cd01132">
    <property type="entry name" value="F1-ATPase_alpha_CD"/>
    <property type="match status" value="1"/>
</dbReference>
<keyword evidence="3" id="KW-0813">Transport</keyword>
<keyword evidence="9" id="KW-0066">ATP synthesis</keyword>
<comment type="subcellular location">
    <subcellularLocation>
        <location evidence="1">Membrane</location>
    </subcellularLocation>
</comment>
<dbReference type="Gene3D" id="3.40.50.300">
    <property type="entry name" value="P-loop containing nucleotide triphosphate hydrolases"/>
    <property type="match status" value="1"/>
</dbReference>
<evidence type="ECO:0000256" key="9">
    <source>
        <dbReference type="ARBA" id="ARBA00023310"/>
    </source>
</evidence>
<dbReference type="Pfam" id="PF00006">
    <property type="entry name" value="ATP-synt_ab"/>
    <property type="match status" value="1"/>
</dbReference>
<dbReference type="NCBIfam" id="NF009884">
    <property type="entry name" value="PRK13343.1"/>
    <property type="match status" value="1"/>
</dbReference>
<feature type="domain" description="ATPase F1/V1/A1 complex alpha/beta subunit nucleotide-binding" evidence="10">
    <location>
        <begin position="151"/>
        <end position="366"/>
    </location>
</feature>
<keyword evidence="7" id="KW-0472">Membrane</keyword>
<dbReference type="SUPFAM" id="SSF52540">
    <property type="entry name" value="P-loop containing nucleoside triphosphate hydrolases"/>
    <property type="match status" value="1"/>
</dbReference>
<evidence type="ECO:0000313" key="13">
    <source>
        <dbReference type="EMBL" id="VAX30144.1"/>
    </source>
</evidence>
<feature type="domain" description="ATP synthase alpha subunit C-terminal" evidence="11">
    <location>
        <begin position="373"/>
        <end position="497"/>
    </location>
</feature>
<organism evidence="13">
    <name type="scientific">hydrothermal vent metagenome</name>
    <dbReference type="NCBI Taxonomy" id="652676"/>
    <lineage>
        <taxon>unclassified sequences</taxon>
        <taxon>metagenomes</taxon>
        <taxon>ecological metagenomes</taxon>
    </lineage>
</organism>
<dbReference type="PROSITE" id="PS00152">
    <property type="entry name" value="ATPASE_ALPHA_BETA"/>
    <property type="match status" value="1"/>
</dbReference>
<keyword evidence="6" id="KW-0406">Ion transport</keyword>
<dbReference type="InterPro" id="IPR004100">
    <property type="entry name" value="ATPase_F1/V1/A1_a/bsu_N"/>
</dbReference>
<evidence type="ECO:0000259" key="10">
    <source>
        <dbReference type="Pfam" id="PF00006"/>
    </source>
</evidence>
<dbReference type="EC" id="3.6.3.14" evidence="13"/>
<dbReference type="NCBIfam" id="TIGR00962">
    <property type="entry name" value="atpA"/>
    <property type="match status" value="1"/>
</dbReference>
<evidence type="ECO:0000256" key="8">
    <source>
        <dbReference type="ARBA" id="ARBA00023196"/>
    </source>
</evidence>
<accession>A0A3B1D1S4</accession>
<dbReference type="InterPro" id="IPR036121">
    <property type="entry name" value="ATPase_F1/V1/A1_a/bsu_N_sf"/>
</dbReference>
<dbReference type="HAMAP" id="MF_01346">
    <property type="entry name" value="ATP_synth_alpha_bact"/>
    <property type="match status" value="1"/>
</dbReference>